<name>A0A8C4SV94_ERPCA</name>
<evidence type="ECO:0000313" key="3">
    <source>
        <dbReference type="Ensembl" id="ENSECRP00000021995.1"/>
    </source>
</evidence>
<dbReference type="InterPro" id="IPR013783">
    <property type="entry name" value="Ig-like_fold"/>
</dbReference>
<keyword evidence="4" id="KW-1185">Reference proteome</keyword>
<dbReference type="GeneTree" id="ENSGT00940000154869"/>
<feature type="signal peptide" evidence="1">
    <location>
        <begin position="1"/>
        <end position="18"/>
    </location>
</feature>
<proteinExistence type="predicted"/>
<dbReference type="AlphaFoldDB" id="A0A8C4SV94"/>
<dbReference type="InterPro" id="IPR003598">
    <property type="entry name" value="Ig_sub2"/>
</dbReference>
<dbReference type="SMART" id="SM00409">
    <property type="entry name" value="IG"/>
    <property type="match status" value="1"/>
</dbReference>
<reference evidence="3" key="1">
    <citation type="submission" date="2025-08" db="UniProtKB">
        <authorList>
            <consortium name="Ensembl"/>
        </authorList>
    </citation>
    <scope>IDENTIFICATION</scope>
</reference>
<dbReference type="Ensembl" id="ENSECRT00000022467.1">
    <property type="protein sequence ID" value="ENSECRP00000021995.1"/>
    <property type="gene ID" value="ENSECRG00000014873.1"/>
</dbReference>
<dbReference type="InterPro" id="IPR013106">
    <property type="entry name" value="Ig_V-set"/>
</dbReference>
<dbReference type="SMART" id="SM00406">
    <property type="entry name" value="IGv"/>
    <property type="match status" value="1"/>
</dbReference>
<dbReference type="SUPFAM" id="SSF48726">
    <property type="entry name" value="Immunoglobulin"/>
    <property type="match status" value="1"/>
</dbReference>
<protein>
    <recommendedName>
        <fullName evidence="2">Ig-like domain-containing protein</fullName>
    </recommendedName>
</protein>
<feature type="domain" description="Ig-like" evidence="2">
    <location>
        <begin position="15"/>
        <end position="116"/>
    </location>
</feature>
<keyword evidence="1" id="KW-0732">Signal</keyword>
<organism evidence="3 4">
    <name type="scientific">Erpetoichthys calabaricus</name>
    <name type="common">Rope fish</name>
    <name type="synonym">Calamoichthys calabaricus</name>
    <dbReference type="NCBI Taxonomy" id="27687"/>
    <lineage>
        <taxon>Eukaryota</taxon>
        <taxon>Metazoa</taxon>
        <taxon>Chordata</taxon>
        <taxon>Craniata</taxon>
        <taxon>Vertebrata</taxon>
        <taxon>Euteleostomi</taxon>
        <taxon>Actinopterygii</taxon>
        <taxon>Polypteriformes</taxon>
        <taxon>Polypteridae</taxon>
        <taxon>Erpetoichthys</taxon>
    </lineage>
</organism>
<dbReference type="InterPro" id="IPR050150">
    <property type="entry name" value="IgV_Light_Chain"/>
</dbReference>
<reference evidence="3" key="2">
    <citation type="submission" date="2025-09" db="UniProtKB">
        <authorList>
            <consortium name="Ensembl"/>
        </authorList>
    </citation>
    <scope>IDENTIFICATION</scope>
</reference>
<dbReference type="SMART" id="SM00408">
    <property type="entry name" value="IGc2"/>
    <property type="match status" value="1"/>
</dbReference>
<dbReference type="PANTHER" id="PTHR23267">
    <property type="entry name" value="IMMUNOGLOBULIN LIGHT CHAIN"/>
    <property type="match status" value="1"/>
</dbReference>
<feature type="chain" id="PRO_5034934821" description="Ig-like domain-containing protein" evidence="1">
    <location>
        <begin position="19"/>
        <end position="116"/>
    </location>
</feature>
<dbReference type="InterPro" id="IPR003599">
    <property type="entry name" value="Ig_sub"/>
</dbReference>
<sequence>MSPSTLMLCVFLIWPVASDVVLTQTPGMESVRLGGDVSFKCSASKDIGWGLSWYHMTHGQAPRLLIKLGNELYTGVPSRFSGQRSGSDFTLTITGVQDEDAGHYYCLQTREAPLTQ</sequence>
<evidence type="ECO:0000259" key="2">
    <source>
        <dbReference type="PROSITE" id="PS50835"/>
    </source>
</evidence>
<dbReference type="FunFam" id="2.60.40.10:FF:001230">
    <property type="entry name" value="Immunoglobulin kappa variable 8-16"/>
    <property type="match status" value="1"/>
</dbReference>
<accession>A0A8C4SV94</accession>
<dbReference type="PROSITE" id="PS50835">
    <property type="entry name" value="IG_LIKE"/>
    <property type="match status" value="1"/>
</dbReference>
<dbReference type="Proteomes" id="UP000694620">
    <property type="component" value="Unassembled WGS sequence"/>
</dbReference>
<evidence type="ECO:0000256" key="1">
    <source>
        <dbReference type="SAM" id="SignalP"/>
    </source>
</evidence>
<evidence type="ECO:0000313" key="4">
    <source>
        <dbReference type="Proteomes" id="UP000694620"/>
    </source>
</evidence>
<dbReference type="InterPro" id="IPR036179">
    <property type="entry name" value="Ig-like_dom_sf"/>
</dbReference>
<dbReference type="Pfam" id="PF07686">
    <property type="entry name" value="V-set"/>
    <property type="match status" value="1"/>
</dbReference>
<dbReference type="Gene3D" id="2.60.40.10">
    <property type="entry name" value="Immunoglobulins"/>
    <property type="match status" value="1"/>
</dbReference>
<dbReference type="InterPro" id="IPR007110">
    <property type="entry name" value="Ig-like_dom"/>
</dbReference>